<keyword evidence="2" id="KW-1185">Reference proteome</keyword>
<name>A0ACD5XB57_AVESA</name>
<reference evidence="1" key="1">
    <citation type="submission" date="2021-05" db="EMBL/GenBank/DDBJ databases">
        <authorList>
            <person name="Scholz U."/>
            <person name="Mascher M."/>
            <person name="Fiebig A."/>
        </authorList>
    </citation>
    <scope>NUCLEOTIDE SEQUENCE [LARGE SCALE GENOMIC DNA]</scope>
</reference>
<dbReference type="EnsemblPlants" id="AVESA.00010b.r2.4DG0785180.1">
    <property type="protein sequence ID" value="AVESA.00010b.r2.4DG0785180.1.CDS"/>
    <property type="gene ID" value="AVESA.00010b.r2.4DG0785180"/>
</dbReference>
<evidence type="ECO:0000313" key="2">
    <source>
        <dbReference type="Proteomes" id="UP001732700"/>
    </source>
</evidence>
<proteinExistence type="predicted"/>
<evidence type="ECO:0000313" key="1">
    <source>
        <dbReference type="EnsemblPlants" id="AVESA.00010b.r2.4DG0785180.1.CDS"/>
    </source>
</evidence>
<organism evidence="1 2">
    <name type="scientific">Avena sativa</name>
    <name type="common">Oat</name>
    <dbReference type="NCBI Taxonomy" id="4498"/>
    <lineage>
        <taxon>Eukaryota</taxon>
        <taxon>Viridiplantae</taxon>
        <taxon>Streptophyta</taxon>
        <taxon>Embryophyta</taxon>
        <taxon>Tracheophyta</taxon>
        <taxon>Spermatophyta</taxon>
        <taxon>Magnoliopsida</taxon>
        <taxon>Liliopsida</taxon>
        <taxon>Poales</taxon>
        <taxon>Poaceae</taxon>
        <taxon>BOP clade</taxon>
        <taxon>Pooideae</taxon>
        <taxon>Poodae</taxon>
        <taxon>Poeae</taxon>
        <taxon>Poeae Chloroplast Group 1 (Aveneae type)</taxon>
        <taxon>Aveninae</taxon>
        <taxon>Avena</taxon>
    </lineage>
</organism>
<protein>
    <submittedName>
        <fullName evidence="1">Uncharacterized protein</fullName>
    </submittedName>
</protein>
<reference evidence="1" key="2">
    <citation type="submission" date="2025-09" db="UniProtKB">
        <authorList>
            <consortium name="EnsemblPlants"/>
        </authorList>
    </citation>
    <scope>IDENTIFICATION</scope>
</reference>
<accession>A0ACD5XB57</accession>
<dbReference type="Proteomes" id="UP001732700">
    <property type="component" value="Chromosome 4D"/>
</dbReference>
<sequence>MPNQTSTNLYSCSIYTFPLVKLVQGYKISSPPPPQGSPTFPSPRLPIPPTSLMAAEPVECQVLVLRVSIHCEGCKKKVKKVLQHVDGVFRCDIDGRRNRVTVTASKKIDAGVLVARLRKSGKLAEPWPEEPKQQEEQPAESQNQDTKNQANDASKPSEAAEKPATDAAAEPSNAQTPAPEPEKTTEETPPPPAQEKKEADETKTETAQQQQQQPNEATGKANQQQQHDVHEKPIDAKVTMVFDDVRGSRGVYGYGSQYQNYMPATRQPPVHVMSYNQARPMASSSYYAAAPMPTPAPAAQMPMPMPRSGPPQGGYIDEYAPPNYYGRPAPPSYEPYSYYADPQPSPYRHQRSAADDDYYYGAPSLPPQRSAFSPPREAYGDMFNDENANSCSVM</sequence>